<evidence type="ECO:0000313" key="1">
    <source>
        <dbReference type="EMBL" id="OCK86600.1"/>
    </source>
</evidence>
<evidence type="ECO:0000313" key="2">
    <source>
        <dbReference type="Proteomes" id="UP000250078"/>
    </source>
</evidence>
<dbReference type="Proteomes" id="UP000250078">
    <property type="component" value="Unassembled WGS sequence"/>
</dbReference>
<proteinExistence type="predicted"/>
<keyword evidence="2" id="KW-1185">Reference proteome</keyword>
<gene>
    <name evidence="1" type="ORF">K441DRAFT_42807</name>
</gene>
<reference evidence="1 2" key="1">
    <citation type="journal article" date="2016" name="Nat. Commun.">
        <title>Ectomycorrhizal ecology is imprinted in the genome of the dominant symbiotic fungus Cenococcum geophilum.</title>
        <authorList>
            <consortium name="DOE Joint Genome Institute"/>
            <person name="Peter M."/>
            <person name="Kohler A."/>
            <person name="Ohm R.A."/>
            <person name="Kuo A."/>
            <person name="Krutzmann J."/>
            <person name="Morin E."/>
            <person name="Arend M."/>
            <person name="Barry K.W."/>
            <person name="Binder M."/>
            <person name="Choi C."/>
            <person name="Clum A."/>
            <person name="Copeland A."/>
            <person name="Grisel N."/>
            <person name="Haridas S."/>
            <person name="Kipfer T."/>
            <person name="LaButti K."/>
            <person name="Lindquist E."/>
            <person name="Lipzen A."/>
            <person name="Maire R."/>
            <person name="Meier B."/>
            <person name="Mihaltcheva S."/>
            <person name="Molinier V."/>
            <person name="Murat C."/>
            <person name="Poggeler S."/>
            <person name="Quandt C.A."/>
            <person name="Sperisen C."/>
            <person name="Tritt A."/>
            <person name="Tisserant E."/>
            <person name="Crous P.W."/>
            <person name="Henrissat B."/>
            <person name="Nehls U."/>
            <person name="Egli S."/>
            <person name="Spatafora J.W."/>
            <person name="Grigoriev I.V."/>
            <person name="Martin F.M."/>
        </authorList>
    </citation>
    <scope>NUCLEOTIDE SEQUENCE [LARGE SCALE GENOMIC DNA]</scope>
    <source>
        <strain evidence="1 2">1.58</strain>
    </source>
</reference>
<organism evidence="1 2">
    <name type="scientific">Cenococcum geophilum 1.58</name>
    <dbReference type="NCBI Taxonomy" id="794803"/>
    <lineage>
        <taxon>Eukaryota</taxon>
        <taxon>Fungi</taxon>
        <taxon>Dikarya</taxon>
        <taxon>Ascomycota</taxon>
        <taxon>Pezizomycotina</taxon>
        <taxon>Dothideomycetes</taxon>
        <taxon>Pleosporomycetidae</taxon>
        <taxon>Gloniales</taxon>
        <taxon>Gloniaceae</taxon>
        <taxon>Cenococcum</taxon>
    </lineage>
</organism>
<accession>A0ACC8EKA8</accession>
<dbReference type="EMBL" id="KV748295">
    <property type="protein sequence ID" value="OCK86600.1"/>
    <property type="molecule type" value="Genomic_DNA"/>
</dbReference>
<name>A0ACC8EKA8_9PEZI</name>
<protein>
    <submittedName>
        <fullName evidence="1">Di-copper centre-containing protein</fullName>
    </submittedName>
</protein>
<sequence>MSTSHVLIQGIPVPPGQAPGLRKEFSDWATQTPETSIQVSLFIRALQKFYNIPYDQTLSYFQVAGIHGYPGNLKWDNSDPPSHQRDATHLIYCTHNLITFPTWHRPYMLLFEQTIYQLMGEVIDNDLKFYSDADKQAWINESTKWRLPYWDWALAANKGNVPALFIPASVKIRVPAAADGSQPVPEPVANPLYRYQLQENGAPKKMGDLPKPYTVDSVTLNDGTVLPWAQCSGTSRWGIKSTQEQDWSDGVNNYEGIADAINSHDWYGVKPGNDILKHPVSDLVYRLLSNVQTWANFSSTVTNPVSNQIPWEEWLSLEYVHNNLHGFIGGDALYNGMGHMQNVPSAAFDPIFYMHHCNIDRLLAIWQTLNSDSWFASDASPPSTDPLPPFHHQFASGAIDYFKSDDVRQWLSFGYQYDVLERKSGESDEDYVTRIKVYVETTYQSTGRVLLNDHDNLFKDIKIQDHTYDDYLIDVLYDRYALEGDPYTIHFFLGAVPDSEITAGITRFFKHPRHVGCVYNFSSPMDAVAAGGAPRCANCTKQHDDGLLSTALVPLTIPLYNAAVDTSVPDIQHLSPDVVGPYLANQLSWVAVSTSGMVIPWNRLSRTKIFVLNGKAKHYHDDARLSDYSNYEPMSNVTHGKEVGASHDEY</sequence>